<organism evidence="1 2">
    <name type="scientific">Streptomyces luteogriseus</name>
    <dbReference type="NCBI Taxonomy" id="68233"/>
    <lineage>
        <taxon>Bacteria</taxon>
        <taxon>Bacillati</taxon>
        <taxon>Actinomycetota</taxon>
        <taxon>Actinomycetes</taxon>
        <taxon>Kitasatosporales</taxon>
        <taxon>Streptomycetaceae</taxon>
        <taxon>Streptomyces</taxon>
    </lineage>
</organism>
<protein>
    <submittedName>
        <fullName evidence="1">Uncharacterized protein</fullName>
    </submittedName>
</protein>
<comment type="caution">
    <text evidence="1">The sequence shown here is derived from an EMBL/GenBank/DDBJ whole genome shotgun (WGS) entry which is preliminary data.</text>
</comment>
<dbReference type="RefSeq" id="WP_184907579.1">
    <property type="nucleotide sequence ID" value="NZ_JACHMS010000001.1"/>
</dbReference>
<evidence type="ECO:0000313" key="2">
    <source>
        <dbReference type="Proteomes" id="UP000565089"/>
    </source>
</evidence>
<reference evidence="1 2" key="1">
    <citation type="submission" date="2020-08" db="EMBL/GenBank/DDBJ databases">
        <title>Sequencing the genomes of 1000 actinobacteria strains.</title>
        <authorList>
            <person name="Klenk H.-P."/>
        </authorList>
    </citation>
    <scope>NUCLEOTIDE SEQUENCE [LARGE SCALE GENOMIC DNA]</scope>
    <source>
        <strain evidence="1 2">DSM 40483</strain>
    </source>
</reference>
<proteinExistence type="predicted"/>
<accession>A0A7W7GDJ6</accession>
<sequence>MKWLFLGALLGVLLTVPQALDLTTSAVDGLASKPLLVAFALGAVARPHLPLPRRWTR</sequence>
<gene>
    <name evidence="1" type="ORF">BJ965_001064</name>
</gene>
<dbReference type="EMBL" id="JACHMS010000001">
    <property type="protein sequence ID" value="MBB4711182.1"/>
    <property type="molecule type" value="Genomic_DNA"/>
</dbReference>
<keyword evidence="2" id="KW-1185">Reference proteome</keyword>
<dbReference type="GeneID" id="95793089"/>
<evidence type="ECO:0000313" key="1">
    <source>
        <dbReference type="EMBL" id="MBB4711182.1"/>
    </source>
</evidence>
<dbReference type="Proteomes" id="UP000565089">
    <property type="component" value="Unassembled WGS sequence"/>
</dbReference>
<name>A0A7W7GDJ6_9ACTN</name>
<dbReference type="AlphaFoldDB" id="A0A7W7GDJ6"/>